<dbReference type="AlphaFoldDB" id="A0A0W1R8G4"/>
<dbReference type="EMBL" id="LOPU01000018">
    <property type="protein sequence ID" value="KTG09655.1"/>
    <property type="molecule type" value="Genomic_DNA"/>
</dbReference>
<organism evidence="3 4">
    <name type="scientific">Haloprofundus marisrubri</name>
    <dbReference type="NCBI Taxonomy" id="1514971"/>
    <lineage>
        <taxon>Archaea</taxon>
        <taxon>Methanobacteriati</taxon>
        <taxon>Methanobacteriota</taxon>
        <taxon>Stenosarchaea group</taxon>
        <taxon>Halobacteria</taxon>
        <taxon>Halobacteriales</taxon>
        <taxon>Haloferacaceae</taxon>
        <taxon>Haloprofundus</taxon>
    </lineage>
</organism>
<comment type="caution">
    <text evidence="3">The sequence shown here is derived from an EMBL/GenBank/DDBJ whole genome shotgun (WGS) entry which is preliminary data.</text>
</comment>
<evidence type="ECO:0000256" key="1">
    <source>
        <dbReference type="SAM" id="Phobius"/>
    </source>
</evidence>
<dbReference type="RefSeq" id="WP_058581010.1">
    <property type="nucleotide sequence ID" value="NZ_LOPU01000018.1"/>
</dbReference>
<name>A0A0W1R8G4_9EURY</name>
<keyword evidence="4" id="KW-1185">Reference proteome</keyword>
<keyword evidence="1" id="KW-0472">Membrane</keyword>
<sequence length="149" mass="15904">MTDTPRRALVAAVLGTMFATVGIAGVAHLYLRRWRRGVSWFLFVLGSGIALLLALNPATLSASAMTTDPMTTLGSMSIDPSNVYPPLLFLLGLSVYDACRIALKPAASASADHACPVCGYPLDTELEFCHWCSSAIVWSEPEVGAESDR</sequence>
<keyword evidence="1" id="KW-0812">Transmembrane</keyword>
<dbReference type="Proteomes" id="UP000054387">
    <property type="component" value="Unassembled WGS sequence"/>
</dbReference>
<protein>
    <recommendedName>
        <fullName evidence="2">DUF7575 domain-containing protein</fullName>
    </recommendedName>
</protein>
<dbReference type="Pfam" id="PF24460">
    <property type="entry name" value="DUF7575"/>
    <property type="match status" value="1"/>
</dbReference>
<dbReference type="InterPro" id="IPR055997">
    <property type="entry name" value="DUF7575"/>
</dbReference>
<feature type="transmembrane region" description="Helical" evidence="1">
    <location>
        <begin position="12"/>
        <end position="31"/>
    </location>
</feature>
<reference evidence="3 4" key="1">
    <citation type="submission" date="2015-12" db="EMBL/GenBank/DDBJ databases">
        <title>Haloprofundus marisrubri gen. nov., sp. nov., an extremely halophilic archaeon isolated from the Discovery deep brine-seawater interface in the Red Sea.</title>
        <authorList>
            <person name="Zhang G."/>
            <person name="Stingl U."/>
            <person name="Rashid M."/>
        </authorList>
    </citation>
    <scope>NUCLEOTIDE SEQUENCE [LARGE SCALE GENOMIC DNA]</scope>
    <source>
        <strain evidence="3 4">SB9</strain>
    </source>
</reference>
<keyword evidence="1" id="KW-1133">Transmembrane helix</keyword>
<dbReference type="OrthoDB" id="204947at2157"/>
<feature type="transmembrane region" description="Helical" evidence="1">
    <location>
        <begin position="38"/>
        <end position="63"/>
    </location>
</feature>
<accession>A0A0W1R8G4</accession>
<evidence type="ECO:0000259" key="2">
    <source>
        <dbReference type="Pfam" id="PF24460"/>
    </source>
</evidence>
<evidence type="ECO:0000313" key="3">
    <source>
        <dbReference type="EMBL" id="KTG09655.1"/>
    </source>
</evidence>
<gene>
    <name evidence="3" type="ORF">AUR64_08400</name>
</gene>
<evidence type="ECO:0000313" key="4">
    <source>
        <dbReference type="Proteomes" id="UP000054387"/>
    </source>
</evidence>
<feature type="domain" description="DUF7575" evidence="2">
    <location>
        <begin position="114"/>
        <end position="134"/>
    </location>
</feature>
<proteinExistence type="predicted"/>